<evidence type="ECO:0000313" key="1">
    <source>
        <dbReference type="EMBL" id="GAA4016124.1"/>
    </source>
</evidence>
<accession>A0ABP7SSZ0</accession>
<keyword evidence="2" id="KW-1185">Reference proteome</keyword>
<organism evidence="1 2">
    <name type="scientific">Streptomyces plumbiresistens</name>
    <dbReference type="NCBI Taxonomy" id="511811"/>
    <lineage>
        <taxon>Bacteria</taxon>
        <taxon>Bacillati</taxon>
        <taxon>Actinomycetota</taxon>
        <taxon>Actinomycetes</taxon>
        <taxon>Kitasatosporales</taxon>
        <taxon>Streptomycetaceae</taxon>
        <taxon>Streptomyces</taxon>
    </lineage>
</organism>
<evidence type="ECO:0000313" key="2">
    <source>
        <dbReference type="Proteomes" id="UP001500456"/>
    </source>
</evidence>
<reference evidence="2" key="1">
    <citation type="journal article" date="2019" name="Int. J. Syst. Evol. Microbiol.">
        <title>The Global Catalogue of Microorganisms (GCM) 10K type strain sequencing project: providing services to taxonomists for standard genome sequencing and annotation.</title>
        <authorList>
            <consortium name="The Broad Institute Genomics Platform"/>
            <consortium name="The Broad Institute Genome Sequencing Center for Infectious Disease"/>
            <person name="Wu L."/>
            <person name="Ma J."/>
        </authorList>
    </citation>
    <scope>NUCLEOTIDE SEQUENCE [LARGE SCALE GENOMIC DNA]</scope>
    <source>
        <strain evidence="2">JCM 16924</strain>
    </source>
</reference>
<gene>
    <name evidence="1" type="ORF">GCM10022232_69070</name>
</gene>
<proteinExistence type="predicted"/>
<dbReference type="EMBL" id="BAAAZX010000024">
    <property type="protein sequence ID" value="GAA4016124.1"/>
    <property type="molecule type" value="Genomic_DNA"/>
</dbReference>
<name>A0ABP7SSZ0_9ACTN</name>
<sequence>MTHVPIPNPQRLAALALVQQHPGRPASELMSLCRSAVMRSWLPDALLVLRDGCAVRVDEHGQYWPTG</sequence>
<comment type="caution">
    <text evidence="1">The sequence shown here is derived from an EMBL/GenBank/DDBJ whole genome shotgun (WGS) entry which is preliminary data.</text>
</comment>
<dbReference type="Proteomes" id="UP001500456">
    <property type="component" value="Unassembled WGS sequence"/>
</dbReference>
<protein>
    <submittedName>
        <fullName evidence="1">Uncharacterized protein</fullName>
    </submittedName>
</protein>
<dbReference type="RefSeq" id="WP_345568792.1">
    <property type="nucleotide sequence ID" value="NZ_BAAAZX010000024.1"/>
</dbReference>